<gene>
    <name evidence="1" type="ORF">ymoll0001_25440</name>
</gene>
<evidence type="ECO:0000313" key="1">
    <source>
        <dbReference type="EMBL" id="EEQ12138.1"/>
    </source>
</evidence>
<proteinExistence type="predicted"/>
<protein>
    <submittedName>
        <fullName evidence="1">Uncharacterized protein</fullName>
    </submittedName>
</protein>
<keyword evidence="2" id="KW-1185">Reference proteome</keyword>
<dbReference type="Proteomes" id="UP000003027">
    <property type="component" value="Unassembled WGS sequence"/>
</dbReference>
<sequence length="41" mass="4810">MKNRRNSAIGSVISLHWLRIETKRQSRSPVFFSTYVSRQTA</sequence>
<reference evidence="1" key="1">
    <citation type="submission" date="2008-12" db="EMBL/GenBank/DDBJ databases">
        <title>Annotation of the Yersinia mollaretii ATCC 43969 genome.</title>
        <authorList>
            <person name="Read T.D."/>
            <person name="Akmal A."/>
            <person name="Bishop-Lilly K."/>
            <person name="Chen P.E."/>
            <person name="Cook C."/>
            <person name="Kiley M.P."/>
            <person name="Lentz S."/>
            <person name="Mateczun A."/>
            <person name="Nagarajan N."/>
            <person name="Nolan N."/>
            <person name="Osborne B.I."/>
            <person name="Pop M."/>
            <person name="Sozhamannan S."/>
            <person name="Stewart A.C."/>
            <person name="Sulakvelidze A."/>
            <person name="Thomason B."/>
            <person name="Willner K."/>
            <person name="Zwick M.E."/>
        </authorList>
    </citation>
    <scope>NUCLEOTIDE SEQUENCE [LARGE SCALE GENOMIC DNA]</scope>
    <source>
        <strain evidence="1">ATCC 43969</strain>
    </source>
</reference>
<organism evidence="1 2">
    <name type="scientific">Yersinia mollaretii (strain ATCC 43969 / DSM 18520 / CIP 103324 / CNY 7263 / WAIP 204)</name>
    <dbReference type="NCBI Taxonomy" id="349967"/>
    <lineage>
        <taxon>Bacteria</taxon>
        <taxon>Pseudomonadati</taxon>
        <taxon>Pseudomonadota</taxon>
        <taxon>Gammaproteobacteria</taxon>
        <taxon>Enterobacterales</taxon>
        <taxon>Yersiniaceae</taxon>
        <taxon>Yersinia</taxon>
    </lineage>
</organism>
<dbReference type="EMBL" id="AALD02000003">
    <property type="protein sequence ID" value="EEQ12138.1"/>
    <property type="molecule type" value="Genomic_DNA"/>
</dbReference>
<evidence type="ECO:0000313" key="2">
    <source>
        <dbReference type="Proteomes" id="UP000003027"/>
    </source>
</evidence>
<comment type="caution">
    <text evidence="1">The sequence shown here is derived from an EMBL/GenBank/DDBJ whole genome shotgun (WGS) entry which is preliminary data.</text>
</comment>
<accession>A0ABM9YDW1</accession>
<name>A0ABM9YDW1_YERMW</name>